<dbReference type="Pfam" id="PF08608">
    <property type="entry name" value="Wyosine_form"/>
    <property type="match status" value="1"/>
</dbReference>
<evidence type="ECO:0000256" key="14">
    <source>
        <dbReference type="ARBA" id="ARBA00025368"/>
    </source>
</evidence>
<dbReference type="GO" id="GO:0010181">
    <property type="term" value="F:FMN binding"/>
    <property type="evidence" value="ECO:0007669"/>
    <property type="project" value="InterPro"/>
</dbReference>
<keyword evidence="6" id="KW-0004">4Fe-4S</keyword>
<evidence type="ECO:0000256" key="2">
    <source>
        <dbReference type="ARBA" id="ARBA00004797"/>
    </source>
</evidence>
<evidence type="ECO:0000256" key="20">
    <source>
        <dbReference type="SAM" id="Phobius"/>
    </source>
</evidence>
<proteinExistence type="inferred from homology"/>
<keyword evidence="24" id="KW-1185">Reference proteome</keyword>
<name>A0A087UCZ7_STEMI</name>
<dbReference type="InterPro" id="IPR023993">
    <property type="entry name" value="TYW1_archaea"/>
</dbReference>
<comment type="cofactor">
    <cofactor evidence="1">
        <name>[4Fe-4S] cluster</name>
        <dbReference type="ChEBI" id="CHEBI:49883"/>
    </cofactor>
</comment>
<evidence type="ECO:0000256" key="4">
    <source>
        <dbReference type="ARBA" id="ARBA00012821"/>
    </source>
</evidence>
<dbReference type="GO" id="GO:0031591">
    <property type="term" value="P:wybutosine biosynthetic process"/>
    <property type="evidence" value="ECO:0007669"/>
    <property type="project" value="TreeGrafter"/>
</dbReference>
<dbReference type="PROSITE" id="PS50902">
    <property type="entry name" value="FLAVODOXIN_LIKE"/>
    <property type="match status" value="1"/>
</dbReference>
<dbReference type="InterPro" id="IPR029039">
    <property type="entry name" value="Flavoprotein-like_sf"/>
</dbReference>
<dbReference type="OMA" id="TMANIPW"/>
<keyword evidence="12" id="KW-0411">Iron-sulfur</keyword>
<evidence type="ECO:0000256" key="5">
    <source>
        <dbReference type="ARBA" id="ARBA00017596"/>
    </source>
</evidence>
<keyword evidence="11" id="KW-0408">Iron</keyword>
<dbReference type="SFLD" id="SFLDS00029">
    <property type="entry name" value="Radical_SAM"/>
    <property type="match status" value="1"/>
</dbReference>
<dbReference type="EC" id="4.1.3.44" evidence="4"/>
<dbReference type="PRINTS" id="PR00369">
    <property type="entry name" value="FLAVODOXIN"/>
</dbReference>
<dbReference type="InterPro" id="IPR034556">
    <property type="entry name" value="tRNA_wybutosine-synthase"/>
</dbReference>
<dbReference type="Pfam" id="PF04055">
    <property type="entry name" value="Radical_SAM"/>
    <property type="match status" value="1"/>
</dbReference>
<dbReference type="UniPathway" id="UPA00375"/>
<dbReference type="EMBL" id="KK119271">
    <property type="protein sequence ID" value="KFM75236.1"/>
    <property type="molecule type" value="Genomic_DNA"/>
</dbReference>
<comment type="catalytic activity">
    <reaction evidence="15">
        <text>N(1)-methylguanosine(37) in tRNA(Phe) + pyruvate + S-adenosyl-L-methionine = 4-demethylwyosine(37) in tRNA(Phe) + 5'-deoxyadenosine + L-methionine + CO2 + H2O</text>
        <dbReference type="Rhea" id="RHEA:36347"/>
        <dbReference type="Rhea" id="RHEA-COMP:10164"/>
        <dbReference type="Rhea" id="RHEA-COMP:10165"/>
        <dbReference type="ChEBI" id="CHEBI:15361"/>
        <dbReference type="ChEBI" id="CHEBI:15377"/>
        <dbReference type="ChEBI" id="CHEBI:16526"/>
        <dbReference type="ChEBI" id="CHEBI:17319"/>
        <dbReference type="ChEBI" id="CHEBI:57844"/>
        <dbReference type="ChEBI" id="CHEBI:59789"/>
        <dbReference type="ChEBI" id="CHEBI:64315"/>
        <dbReference type="ChEBI" id="CHEBI:73542"/>
        <dbReference type="EC" id="4.1.3.44"/>
    </reaction>
</comment>
<feature type="transmembrane region" description="Helical" evidence="20">
    <location>
        <begin position="6"/>
        <end position="30"/>
    </location>
</feature>
<evidence type="ECO:0000313" key="24">
    <source>
        <dbReference type="Proteomes" id="UP000054359"/>
    </source>
</evidence>
<evidence type="ECO:0000256" key="11">
    <source>
        <dbReference type="ARBA" id="ARBA00023004"/>
    </source>
</evidence>
<dbReference type="SFLD" id="SFLDG01071">
    <property type="entry name" value="tRNA_wybutosine-synthesizing"/>
    <property type="match status" value="1"/>
</dbReference>
<evidence type="ECO:0000256" key="13">
    <source>
        <dbReference type="ARBA" id="ARBA00023239"/>
    </source>
</evidence>
<dbReference type="GO" id="GO:0046872">
    <property type="term" value="F:metal ion binding"/>
    <property type="evidence" value="ECO:0007669"/>
    <property type="project" value="UniProtKB-KW"/>
</dbReference>
<accession>A0A087UCZ7</accession>
<evidence type="ECO:0000256" key="12">
    <source>
        <dbReference type="ARBA" id="ARBA00023014"/>
    </source>
</evidence>
<dbReference type="PROSITE" id="PS51918">
    <property type="entry name" value="RADICAL_SAM"/>
    <property type="match status" value="1"/>
</dbReference>
<keyword evidence="10" id="KW-0547">Nucleotide-binding</keyword>
<dbReference type="GO" id="GO:0051539">
    <property type="term" value="F:4 iron, 4 sulfur cluster binding"/>
    <property type="evidence" value="ECO:0007669"/>
    <property type="project" value="UniProtKB-KW"/>
</dbReference>
<gene>
    <name evidence="23" type="ORF">X975_08141</name>
</gene>
<evidence type="ECO:0000256" key="3">
    <source>
        <dbReference type="ARBA" id="ARBA00010115"/>
    </source>
</evidence>
<dbReference type="InterPro" id="IPR058240">
    <property type="entry name" value="rSAM_sf"/>
</dbReference>
<evidence type="ECO:0000256" key="1">
    <source>
        <dbReference type="ARBA" id="ARBA00001966"/>
    </source>
</evidence>
<evidence type="ECO:0000256" key="17">
    <source>
        <dbReference type="ARBA" id="ARBA00081169"/>
    </source>
</evidence>
<dbReference type="Gene3D" id="3.20.20.70">
    <property type="entry name" value="Aldolase class I"/>
    <property type="match status" value="1"/>
</dbReference>
<comment type="pathway">
    <text evidence="2">tRNA modification; wybutosine-tRNA(Phe) biosynthesis.</text>
</comment>
<dbReference type="Pfam" id="PF00258">
    <property type="entry name" value="Flavodoxin_1"/>
    <property type="match status" value="1"/>
</dbReference>
<reference evidence="23 24" key="1">
    <citation type="submission" date="2013-11" db="EMBL/GenBank/DDBJ databases">
        <title>Genome sequencing of Stegodyphus mimosarum.</title>
        <authorList>
            <person name="Bechsgaard J."/>
        </authorList>
    </citation>
    <scope>NUCLEOTIDE SEQUENCE [LARGE SCALE GENOMIC DNA]</scope>
</reference>
<dbReference type="InterPro" id="IPR008254">
    <property type="entry name" value="Flavodoxin/NO_synth"/>
</dbReference>
<evidence type="ECO:0000256" key="15">
    <source>
        <dbReference type="ARBA" id="ARBA00049466"/>
    </source>
</evidence>
<keyword evidence="9" id="KW-0479">Metal-binding</keyword>
<dbReference type="PANTHER" id="PTHR13930:SF0">
    <property type="entry name" value="S-ADENOSYL-L-METHIONINE-DEPENDENT TRNA 4-DEMETHYLWYOSINE SYNTHASE TYW1-RELATED"/>
    <property type="match status" value="1"/>
</dbReference>
<dbReference type="InterPro" id="IPR013917">
    <property type="entry name" value="tRNA_wybutosine-synth"/>
</dbReference>
<evidence type="ECO:0000256" key="18">
    <source>
        <dbReference type="ARBA" id="ARBA00082357"/>
    </source>
</evidence>
<dbReference type="GO" id="GO:0102521">
    <property type="term" value="F:tRNA-4-demethylwyosine synthase activity"/>
    <property type="evidence" value="ECO:0007669"/>
    <property type="project" value="UniProtKB-EC"/>
</dbReference>
<evidence type="ECO:0000313" key="23">
    <source>
        <dbReference type="EMBL" id="KFM75236.1"/>
    </source>
</evidence>
<organism evidence="23 24">
    <name type="scientific">Stegodyphus mimosarum</name>
    <name type="common">African social velvet spider</name>
    <dbReference type="NCBI Taxonomy" id="407821"/>
    <lineage>
        <taxon>Eukaryota</taxon>
        <taxon>Metazoa</taxon>
        <taxon>Ecdysozoa</taxon>
        <taxon>Arthropoda</taxon>
        <taxon>Chelicerata</taxon>
        <taxon>Arachnida</taxon>
        <taxon>Araneae</taxon>
        <taxon>Araneomorphae</taxon>
        <taxon>Entelegynae</taxon>
        <taxon>Eresoidea</taxon>
        <taxon>Eresidae</taxon>
        <taxon>Stegodyphus</taxon>
    </lineage>
</organism>
<keyword evidence="20" id="KW-0472">Membrane</keyword>
<dbReference type="OrthoDB" id="271553at2759"/>
<keyword evidence="13" id="KW-0456">Lyase</keyword>
<feature type="coiled-coil region" evidence="19">
    <location>
        <begin position="212"/>
        <end position="242"/>
    </location>
</feature>
<keyword evidence="20" id="KW-0812">Transmembrane</keyword>
<feature type="non-terminal residue" evidence="23">
    <location>
        <position position="606"/>
    </location>
</feature>
<comment type="function">
    <text evidence="14">Probable component of the wybutosine biosynthesis pathway. Wybutosine is a hyper modified guanosine with a tricyclic base found at the 3'-position adjacent to the anticodon of eukaryotic phenylalanine tRNA. Catalyzes the condensation of N-methylguanine with 2 carbon atoms from pyruvate to form the tricyclic 4-demethylwyosine, an intermediate in wybutosine biosynthesis.</text>
</comment>
<evidence type="ECO:0000256" key="6">
    <source>
        <dbReference type="ARBA" id="ARBA00022485"/>
    </source>
</evidence>
<evidence type="ECO:0000256" key="19">
    <source>
        <dbReference type="SAM" id="Coils"/>
    </source>
</evidence>
<dbReference type="Proteomes" id="UP000054359">
    <property type="component" value="Unassembled WGS sequence"/>
</dbReference>
<dbReference type="AlphaFoldDB" id="A0A087UCZ7"/>
<evidence type="ECO:0000259" key="22">
    <source>
        <dbReference type="PROSITE" id="PS51918"/>
    </source>
</evidence>
<sequence>MDNSVLFCWHFAVTISIVGLAYFIVNLFLFRNKNKSIQNSKPETEKYCDIIFGTQMGNAKVFAEDLAQTLKTINWIVVVHDMKTLDDPEEYLKIQASKEKLCIFIVSTYIDGQPPENCHWFCKWLDEASCDFRISRVLLKGLKYCVFGLGSSLYEDNFNKVAVGIDDALKKLASTSVLPLVKADENAETSLEDSYNMWKKDLKETLCTENMLKEEATENEQEKEIISESSEEEEEVMDLEELGSAFTKKNPQLEENKGPKEMITPILRKALTKQGYKLLGSHSGVKMCRWTKSMLRGRGGCYKHTFYGIESHRCMEATPSLACANKCVFCWRHHTNPVGTEWKWKMDNPGEIVDLALKSHYSMIKEFKGVPGVKPERLSEGMEVKHCALSLVGEPIMYPEINTLIRLLHSKKISTFLVTNAQFPDAIENLDPVTQLYVSVDASNEQSLKKIDRPLFKDFWQRFIDSLQALSKKGQRTVYRLTLVKSWNTEEIEGYAKLVEIGKPDFIEIKGVTYCGTSNASNLTMDNVPWHEEVHSFGLKLAESLSGYKIASEHEHSNCILIAHKKFYINGKWHTWIDYEKFHLLVKEFNESNRTKSFASLDYVYP</sequence>
<evidence type="ECO:0000256" key="8">
    <source>
        <dbReference type="ARBA" id="ARBA00022694"/>
    </source>
</evidence>
<dbReference type="NCBIfam" id="TIGR03972">
    <property type="entry name" value="rSAM_TYW1"/>
    <property type="match status" value="1"/>
</dbReference>
<dbReference type="InterPro" id="IPR001094">
    <property type="entry name" value="Flavdoxin-like"/>
</dbReference>
<dbReference type="SFLD" id="SFLDF00284">
    <property type="entry name" value="tRNA_wybutosine-synthesizing"/>
    <property type="match status" value="1"/>
</dbReference>
<evidence type="ECO:0000256" key="16">
    <source>
        <dbReference type="ARBA" id="ARBA00078095"/>
    </source>
</evidence>
<keyword evidence="19" id="KW-0175">Coiled coil</keyword>
<keyword evidence="7" id="KW-0949">S-adenosyl-L-methionine</keyword>
<keyword evidence="20" id="KW-1133">Transmembrane helix</keyword>
<dbReference type="Gene3D" id="3.40.50.360">
    <property type="match status" value="1"/>
</dbReference>
<dbReference type="PANTHER" id="PTHR13930">
    <property type="entry name" value="S-ADENOSYL-L-METHIONINE-DEPENDENT TRNA 4-DEMETHYLWYOSINE SYNTHASE"/>
    <property type="match status" value="1"/>
</dbReference>
<dbReference type="SUPFAM" id="SSF52218">
    <property type="entry name" value="Flavoproteins"/>
    <property type="match status" value="1"/>
</dbReference>
<dbReference type="STRING" id="407821.A0A087UCZ7"/>
<comment type="similarity">
    <text evidence="3">Belongs to the TYW1 family.</text>
</comment>
<dbReference type="SUPFAM" id="SSF102114">
    <property type="entry name" value="Radical SAM enzymes"/>
    <property type="match status" value="1"/>
</dbReference>
<feature type="domain" description="Radical SAM core" evidence="22">
    <location>
        <begin position="307"/>
        <end position="551"/>
    </location>
</feature>
<evidence type="ECO:0000256" key="7">
    <source>
        <dbReference type="ARBA" id="ARBA00022691"/>
    </source>
</evidence>
<dbReference type="InterPro" id="IPR007197">
    <property type="entry name" value="rSAM"/>
</dbReference>
<feature type="domain" description="Flavodoxin-like" evidence="21">
    <location>
        <begin position="48"/>
        <end position="203"/>
    </location>
</feature>
<dbReference type="CDD" id="cd01335">
    <property type="entry name" value="Radical_SAM"/>
    <property type="match status" value="1"/>
</dbReference>
<evidence type="ECO:0000256" key="10">
    <source>
        <dbReference type="ARBA" id="ARBA00022741"/>
    </source>
</evidence>
<evidence type="ECO:0000256" key="9">
    <source>
        <dbReference type="ARBA" id="ARBA00022723"/>
    </source>
</evidence>
<dbReference type="FunFam" id="3.20.20.70:FF:000196">
    <property type="entry name" value="S-adenosyl-L-methionine-dependent tRNA 4-demethylwyosine synthase"/>
    <property type="match status" value="1"/>
</dbReference>
<keyword evidence="8" id="KW-0819">tRNA processing</keyword>
<evidence type="ECO:0000259" key="21">
    <source>
        <dbReference type="PROSITE" id="PS50902"/>
    </source>
</evidence>
<dbReference type="InterPro" id="IPR013785">
    <property type="entry name" value="Aldolase_TIM"/>
</dbReference>
<protein>
    <recommendedName>
        <fullName evidence="5">S-adenosyl-L-methionine-dependent tRNA 4-demethylwyosine synthase TYW1</fullName>
        <ecNumber evidence="4">4.1.3.44</ecNumber>
    </recommendedName>
    <alternativeName>
        <fullName evidence="18">Radical S-adenosyl methionine and flavodoxin domain-containing protein 1</fullName>
    </alternativeName>
    <alternativeName>
        <fullName evidence="16">tRNA wybutosine-synthesizing protein 1 homolog</fullName>
    </alternativeName>
    <alternativeName>
        <fullName evidence="17">tRNA-yW-synthesizing protein</fullName>
    </alternativeName>
</protein>